<keyword evidence="3" id="KW-1185">Reference proteome</keyword>
<keyword evidence="1" id="KW-1133">Transmembrane helix</keyword>
<gene>
    <name evidence="2" type="ORF">OLEA9_A116504</name>
</gene>
<organism evidence="2 3">
    <name type="scientific">Olea europaea subsp. europaea</name>
    <dbReference type="NCBI Taxonomy" id="158383"/>
    <lineage>
        <taxon>Eukaryota</taxon>
        <taxon>Viridiplantae</taxon>
        <taxon>Streptophyta</taxon>
        <taxon>Embryophyta</taxon>
        <taxon>Tracheophyta</taxon>
        <taxon>Spermatophyta</taxon>
        <taxon>Magnoliopsida</taxon>
        <taxon>eudicotyledons</taxon>
        <taxon>Gunneridae</taxon>
        <taxon>Pentapetalae</taxon>
        <taxon>asterids</taxon>
        <taxon>lamiids</taxon>
        <taxon>Lamiales</taxon>
        <taxon>Oleaceae</taxon>
        <taxon>Oleeae</taxon>
        <taxon>Olea</taxon>
    </lineage>
</organism>
<feature type="transmembrane region" description="Helical" evidence="1">
    <location>
        <begin position="85"/>
        <end position="107"/>
    </location>
</feature>
<evidence type="ECO:0000313" key="2">
    <source>
        <dbReference type="EMBL" id="CAA2987401.1"/>
    </source>
</evidence>
<protein>
    <submittedName>
        <fullName evidence="2">Uncharacterized protein</fullName>
    </submittedName>
</protein>
<comment type="caution">
    <text evidence="2">The sequence shown here is derived from an EMBL/GenBank/DDBJ whole genome shotgun (WGS) entry which is preliminary data.</text>
</comment>
<sequence>MAGGVATAGSGLEVWNFSLASSLVADLGGSSATSDALGSDFGTPSFGSRPGSLLSGFCCSVVVQFLLVIVCVLGDFPVAGSVCIAYVLVLGFLHWTVVEFSGIAASFSHLHIIFLHILVSVSGASILGEFALINCSFFLDHS</sequence>
<feature type="transmembrane region" description="Helical" evidence="1">
    <location>
        <begin position="113"/>
        <end position="139"/>
    </location>
</feature>
<dbReference type="AlphaFoldDB" id="A0A8S0S579"/>
<reference evidence="2 3" key="1">
    <citation type="submission" date="2019-12" db="EMBL/GenBank/DDBJ databases">
        <authorList>
            <person name="Alioto T."/>
            <person name="Alioto T."/>
            <person name="Gomez Garrido J."/>
        </authorList>
    </citation>
    <scope>NUCLEOTIDE SEQUENCE [LARGE SCALE GENOMIC DNA]</scope>
</reference>
<proteinExistence type="predicted"/>
<feature type="transmembrane region" description="Helical" evidence="1">
    <location>
        <begin position="53"/>
        <end position="73"/>
    </location>
</feature>
<name>A0A8S0S579_OLEEU</name>
<dbReference type="EMBL" id="CACTIH010003922">
    <property type="protein sequence ID" value="CAA2987401.1"/>
    <property type="molecule type" value="Genomic_DNA"/>
</dbReference>
<dbReference type="Gramene" id="OE9A116504T1">
    <property type="protein sequence ID" value="OE9A116504C1"/>
    <property type="gene ID" value="OE9A116504"/>
</dbReference>
<evidence type="ECO:0000256" key="1">
    <source>
        <dbReference type="SAM" id="Phobius"/>
    </source>
</evidence>
<keyword evidence="1" id="KW-0812">Transmembrane</keyword>
<accession>A0A8S0S579</accession>
<dbReference type="Proteomes" id="UP000594638">
    <property type="component" value="Unassembled WGS sequence"/>
</dbReference>
<keyword evidence="1" id="KW-0472">Membrane</keyword>
<evidence type="ECO:0000313" key="3">
    <source>
        <dbReference type="Proteomes" id="UP000594638"/>
    </source>
</evidence>